<keyword evidence="11" id="KW-1185">Reference proteome</keyword>
<organism evidence="10 11">
    <name type="scientific">Agaribacillus aureus</name>
    <dbReference type="NCBI Taxonomy" id="3051825"/>
    <lineage>
        <taxon>Bacteria</taxon>
        <taxon>Pseudomonadati</taxon>
        <taxon>Bacteroidota</taxon>
        <taxon>Cytophagia</taxon>
        <taxon>Cytophagales</taxon>
        <taxon>Splendidivirgaceae</taxon>
        <taxon>Agaribacillus</taxon>
    </lineage>
</organism>
<evidence type="ECO:0000256" key="8">
    <source>
        <dbReference type="ARBA" id="ARBA00034708"/>
    </source>
</evidence>
<dbReference type="Pfam" id="PF25539">
    <property type="entry name" value="Bestrophin_2"/>
    <property type="match status" value="1"/>
</dbReference>
<sequence length="339" mass="39906">MHAGRNYTLKQVLIWTRRYIYKFLAISIIPVLLYELLAIQWLAIPWLPMALVGTAVAFLIGFKNNASYERQWEARKIWGAIVNASRSWGIMVMDFVTNEHAVEAIPETELYQIKRQLIYRHIAWLTALRHQLRTKRAWENHEVKSDAEYRKRFPVAETLSKLEDDISFYLIQKEKDYIMGKSNPAAHLVSLQSKHLKDLKFKGLIEDFRHMEMENMLVEFYTQQGKNERIKNFPYPRQYATVNRYFVWLFIVLLPLGMISEFAEMGAHFVWLTVPFSTLVSWVFHTMERIGDASENPFEGSPNDIPITALSRTIEIDLREMLDETELPEKMEPVNDILM</sequence>
<name>A0ABT8LI02_9BACT</name>
<keyword evidence="7 9" id="KW-0472">Membrane</keyword>
<comment type="caution">
    <text evidence="10">The sequence shown here is derived from an EMBL/GenBank/DDBJ whole genome shotgun (WGS) entry which is preliminary data.</text>
</comment>
<dbReference type="InterPro" id="IPR044669">
    <property type="entry name" value="YneE/VCCN1/2-like"/>
</dbReference>
<keyword evidence="5 9" id="KW-1133">Transmembrane helix</keyword>
<accession>A0ABT8LI02</accession>
<dbReference type="EMBL" id="JAUJEB010000010">
    <property type="protein sequence ID" value="MDN5216671.1"/>
    <property type="molecule type" value="Genomic_DNA"/>
</dbReference>
<evidence type="ECO:0000256" key="4">
    <source>
        <dbReference type="ARBA" id="ARBA00022692"/>
    </source>
</evidence>
<feature type="transmembrane region" description="Helical" evidence="9">
    <location>
        <begin position="269"/>
        <end position="287"/>
    </location>
</feature>
<evidence type="ECO:0000256" key="1">
    <source>
        <dbReference type="ARBA" id="ARBA00004651"/>
    </source>
</evidence>
<dbReference type="Proteomes" id="UP001172083">
    <property type="component" value="Unassembled WGS sequence"/>
</dbReference>
<feature type="transmembrane region" description="Helical" evidence="9">
    <location>
        <begin position="20"/>
        <end position="37"/>
    </location>
</feature>
<dbReference type="PANTHER" id="PTHR33281">
    <property type="entry name" value="UPF0187 PROTEIN YNEE"/>
    <property type="match status" value="1"/>
</dbReference>
<reference evidence="10" key="1">
    <citation type="submission" date="2023-06" db="EMBL/GenBank/DDBJ databases">
        <title>Genomic of Agaribacillus aureum.</title>
        <authorList>
            <person name="Wang G."/>
        </authorList>
    </citation>
    <scope>NUCLEOTIDE SEQUENCE</scope>
    <source>
        <strain evidence="10">BMA12</strain>
    </source>
</reference>
<gene>
    <name evidence="10" type="ORF">QQ020_31670</name>
</gene>
<comment type="similarity">
    <text evidence="8">Belongs to the anion channel-forming bestrophin (TC 1.A.46) family.</text>
</comment>
<keyword evidence="3" id="KW-1003">Cell membrane</keyword>
<feature type="transmembrane region" description="Helical" evidence="9">
    <location>
        <begin position="43"/>
        <end position="62"/>
    </location>
</feature>
<evidence type="ECO:0000313" key="11">
    <source>
        <dbReference type="Proteomes" id="UP001172083"/>
    </source>
</evidence>
<evidence type="ECO:0000256" key="5">
    <source>
        <dbReference type="ARBA" id="ARBA00022989"/>
    </source>
</evidence>
<keyword evidence="2" id="KW-0813">Transport</keyword>
<evidence type="ECO:0000313" key="10">
    <source>
        <dbReference type="EMBL" id="MDN5216671.1"/>
    </source>
</evidence>
<dbReference type="RefSeq" id="WP_346762009.1">
    <property type="nucleotide sequence ID" value="NZ_JAUJEB010000010.1"/>
</dbReference>
<evidence type="ECO:0000256" key="2">
    <source>
        <dbReference type="ARBA" id="ARBA00022448"/>
    </source>
</evidence>
<keyword evidence="4 9" id="KW-0812">Transmembrane</keyword>
<evidence type="ECO:0000256" key="6">
    <source>
        <dbReference type="ARBA" id="ARBA00023065"/>
    </source>
</evidence>
<feature type="transmembrane region" description="Helical" evidence="9">
    <location>
        <begin position="245"/>
        <end position="263"/>
    </location>
</feature>
<keyword evidence="6" id="KW-0406">Ion transport</keyword>
<dbReference type="PANTHER" id="PTHR33281:SF19">
    <property type="entry name" value="VOLTAGE-DEPENDENT ANION CHANNEL-FORMING PROTEIN YNEE"/>
    <property type="match status" value="1"/>
</dbReference>
<evidence type="ECO:0000256" key="9">
    <source>
        <dbReference type="SAM" id="Phobius"/>
    </source>
</evidence>
<evidence type="ECO:0000256" key="3">
    <source>
        <dbReference type="ARBA" id="ARBA00022475"/>
    </source>
</evidence>
<protein>
    <submittedName>
        <fullName evidence="10">Bestrophin family ion channel</fullName>
    </submittedName>
</protein>
<proteinExistence type="inferred from homology"/>
<evidence type="ECO:0000256" key="7">
    <source>
        <dbReference type="ARBA" id="ARBA00023136"/>
    </source>
</evidence>
<comment type="subcellular location">
    <subcellularLocation>
        <location evidence="1">Cell membrane</location>
        <topology evidence="1">Multi-pass membrane protein</topology>
    </subcellularLocation>
</comment>